<reference evidence="7 8" key="1">
    <citation type="journal article" date="2016" name="Genome Announc.">
        <title>First Complete Genome Sequence of a Subdivision 6 Acidobacterium Strain.</title>
        <authorList>
            <person name="Huang S."/>
            <person name="Vieira S."/>
            <person name="Bunk B."/>
            <person name="Riedel T."/>
            <person name="Sproer C."/>
            <person name="Overmann J."/>
        </authorList>
    </citation>
    <scope>NUCLEOTIDE SEQUENCE [LARGE SCALE GENOMIC DNA]</scope>
    <source>
        <strain evidence="8">DSM 100886 HEG_-6_39</strain>
    </source>
</reference>
<dbReference type="GO" id="GO:0020037">
    <property type="term" value="F:heme binding"/>
    <property type="evidence" value="ECO:0007669"/>
    <property type="project" value="InterPro"/>
</dbReference>
<feature type="signal peptide" evidence="5">
    <location>
        <begin position="1"/>
        <end position="23"/>
    </location>
</feature>
<reference evidence="8" key="2">
    <citation type="submission" date="2016-04" db="EMBL/GenBank/DDBJ databases">
        <title>First Complete Genome Sequence of a Subdivision 6 Acidobacterium.</title>
        <authorList>
            <person name="Huang S."/>
            <person name="Vieira S."/>
            <person name="Bunk B."/>
            <person name="Riedel T."/>
            <person name="Sproeer C."/>
            <person name="Overmann J."/>
        </authorList>
    </citation>
    <scope>NUCLEOTIDE SEQUENCE [LARGE SCALE GENOMIC DNA]</scope>
    <source>
        <strain evidence="8">DSM 100886 HEG_-6_39</strain>
    </source>
</reference>
<accession>A0A143PGV7</accession>
<feature type="domain" description="Cytochrome c" evidence="6">
    <location>
        <begin position="42"/>
        <end position="121"/>
    </location>
</feature>
<evidence type="ECO:0000313" key="7">
    <source>
        <dbReference type="EMBL" id="AMY07765.1"/>
    </source>
</evidence>
<keyword evidence="5" id="KW-0732">Signal</keyword>
<dbReference type="RefSeq" id="WP_110169677.1">
    <property type="nucleotide sequence ID" value="NZ_CP015136.1"/>
</dbReference>
<keyword evidence="2 4" id="KW-0479">Metal-binding</keyword>
<keyword evidence="1 4" id="KW-0349">Heme</keyword>
<name>A0A143PGV7_LUTPR</name>
<dbReference type="GO" id="GO:0009055">
    <property type="term" value="F:electron transfer activity"/>
    <property type="evidence" value="ECO:0007669"/>
    <property type="project" value="InterPro"/>
</dbReference>
<dbReference type="EMBL" id="CP015136">
    <property type="protein sequence ID" value="AMY07765.1"/>
    <property type="molecule type" value="Genomic_DNA"/>
</dbReference>
<protein>
    <submittedName>
        <fullName evidence="7">Cytochrome c</fullName>
    </submittedName>
</protein>
<dbReference type="AlphaFoldDB" id="A0A143PGV7"/>
<dbReference type="Gene3D" id="1.10.760.10">
    <property type="entry name" value="Cytochrome c-like domain"/>
    <property type="match status" value="1"/>
</dbReference>
<evidence type="ECO:0000256" key="4">
    <source>
        <dbReference type="PROSITE-ProRule" id="PRU00433"/>
    </source>
</evidence>
<evidence type="ECO:0000256" key="5">
    <source>
        <dbReference type="SAM" id="SignalP"/>
    </source>
</evidence>
<dbReference type="STRING" id="1855912.LuPra_00946"/>
<evidence type="ECO:0000313" key="8">
    <source>
        <dbReference type="Proteomes" id="UP000076079"/>
    </source>
</evidence>
<dbReference type="Pfam" id="PF13442">
    <property type="entry name" value="Cytochrome_CBB3"/>
    <property type="match status" value="1"/>
</dbReference>
<evidence type="ECO:0000256" key="1">
    <source>
        <dbReference type="ARBA" id="ARBA00022617"/>
    </source>
</evidence>
<organism evidence="7 8">
    <name type="scientific">Luteitalea pratensis</name>
    <dbReference type="NCBI Taxonomy" id="1855912"/>
    <lineage>
        <taxon>Bacteria</taxon>
        <taxon>Pseudomonadati</taxon>
        <taxon>Acidobacteriota</taxon>
        <taxon>Vicinamibacteria</taxon>
        <taxon>Vicinamibacterales</taxon>
        <taxon>Vicinamibacteraceae</taxon>
        <taxon>Luteitalea</taxon>
    </lineage>
</organism>
<dbReference type="KEGG" id="abac:LuPra_00946"/>
<dbReference type="GO" id="GO:0046872">
    <property type="term" value="F:metal ion binding"/>
    <property type="evidence" value="ECO:0007669"/>
    <property type="project" value="UniProtKB-KW"/>
</dbReference>
<dbReference type="Proteomes" id="UP000076079">
    <property type="component" value="Chromosome"/>
</dbReference>
<keyword evidence="3 4" id="KW-0408">Iron</keyword>
<proteinExistence type="predicted"/>
<evidence type="ECO:0000256" key="3">
    <source>
        <dbReference type="ARBA" id="ARBA00023004"/>
    </source>
</evidence>
<dbReference type="SUPFAM" id="SSF46626">
    <property type="entry name" value="Cytochrome c"/>
    <property type="match status" value="1"/>
</dbReference>
<sequence precursor="true">MSAPCTRLAGLLAALTLSISAAAEQAPPPAARSAWDRVFNQDQVDRGQTAYNALCARCHGETLGGGENSPALVDDVFFTFWGGKTVGDLVEYTRTTMPSDGPGKISRKRCVDIAAYLLSANGFPAGDREFPTELDALNQITITRTR</sequence>
<dbReference type="PROSITE" id="PS51007">
    <property type="entry name" value="CYTC"/>
    <property type="match status" value="1"/>
</dbReference>
<dbReference type="InterPro" id="IPR036909">
    <property type="entry name" value="Cyt_c-like_dom_sf"/>
</dbReference>
<evidence type="ECO:0000256" key="2">
    <source>
        <dbReference type="ARBA" id="ARBA00022723"/>
    </source>
</evidence>
<dbReference type="OrthoDB" id="7255288at2"/>
<dbReference type="InterPro" id="IPR009056">
    <property type="entry name" value="Cyt_c-like_dom"/>
</dbReference>
<gene>
    <name evidence="7" type="ORF">LuPra_00946</name>
</gene>
<evidence type="ECO:0000259" key="6">
    <source>
        <dbReference type="PROSITE" id="PS51007"/>
    </source>
</evidence>
<feature type="chain" id="PRO_5007511302" evidence="5">
    <location>
        <begin position="24"/>
        <end position="146"/>
    </location>
</feature>
<keyword evidence="8" id="KW-1185">Reference proteome</keyword>